<gene>
    <name evidence="2" type="ORF">CGC43_03420</name>
</gene>
<dbReference type="KEGG" id="foo:CGC45_03410"/>
<keyword evidence="3" id="KW-1185">Reference proteome</keyword>
<proteinExistence type="predicted"/>
<organism evidence="2 3">
    <name type="scientific">Francisella opportunistica</name>
    <dbReference type="NCBI Taxonomy" id="2016517"/>
    <lineage>
        <taxon>Bacteria</taxon>
        <taxon>Pseudomonadati</taxon>
        <taxon>Pseudomonadota</taxon>
        <taxon>Gammaproteobacteria</taxon>
        <taxon>Thiotrichales</taxon>
        <taxon>Francisellaceae</taxon>
        <taxon>Francisella</taxon>
    </lineage>
</organism>
<dbReference type="PANTHER" id="PTHR36966:SF1">
    <property type="entry name" value="REP-ASSOCIATED TYROSINE TRANSPOSASE"/>
    <property type="match status" value="1"/>
</dbReference>
<dbReference type="InterPro" id="IPR002686">
    <property type="entry name" value="Transposase_17"/>
</dbReference>
<dbReference type="GO" id="GO:0004803">
    <property type="term" value="F:transposase activity"/>
    <property type="evidence" value="ECO:0007669"/>
    <property type="project" value="InterPro"/>
</dbReference>
<dbReference type="SMART" id="SM01321">
    <property type="entry name" value="Y1_Tnp"/>
    <property type="match status" value="1"/>
</dbReference>
<dbReference type="AlphaFoldDB" id="A0A345JQU9"/>
<name>A0A345JQU9_9GAMM</name>
<dbReference type="InterPro" id="IPR036515">
    <property type="entry name" value="Transposase_17_sf"/>
</dbReference>
<evidence type="ECO:0000313" key="2">
    <source>
        <dbReference type="EMBL" id="AXH29695.1"/>
    </source>
</evidence>
<reference evidence="2 3" key="1">
    <citation type="submission" date="2017-07" db="EMBL/GenBank/DDBJ databases">
        <title>Complete genome sequences and comparative analysis of the novel pathogen Francisella opportunistica.</title>
        <authorList>
            <person name="Dietrich E.A."/>
            <person name="Kingry L.C."/>
            <person name="Petersen J.M."/>
        </authorList>
    </citation>
    <scope>NUCLEOTIDE SEQUENCE [LARGE SCALE GENOMIC DNA]</scope>
    <source>
        <strain evidence="2 3">14-2155</strain>
    </source>
</reference>
<feature type="domain" description="Transposase IS200-like" evidence="1">
    <location>
        <begin position="20"/>
        <end position="176"/>
    </location>
</feature>
<dbReference type="GO" id="GO:0043565">
    <property type="term" value="F:sequence-specific DNA binding"/>
    <property type="evidence" value="ECO:0007669"/>
    <property type="project" value="TreeGrafter"/>
</dbReference>
<evidence type="ECO:0000313" key="3">
    <source>
        <dbReference type="Proteomes" id="UP000253862"/>
    </source>
</evidence>
<evidence type="ECO:0000259" key="1">
    <source>
        <dbReference type="SMART" id="SM01321"/>
    </source>
</evidence>
<dbReference type="PANTHER" id="PTHR36966">
    <property type="entry name" value="REP-ASSOCIATED TYROSINE TRANSPOSASE"/>
    <property type="match status" value="1"/>
</dbReference>
<accession>A0A345JQU9</accession>
<dbReference type="Proteomes" id="UP000253862">
    <property type="component" value="Chromosome"/>
</dbReference>
<sequence>MEPKRIPQRKNIRLQNFNYSQTGYYYVTICTKNRVSYFGEVSSNGQMILNDCGRVAFETLRNIPEFYDSAFLDEFVVMPNHIHAILIIENDIVNVGTEHCSVLSNTDKESMTARCAVTTNKKINLSQIIKSYKNVCTKNIKNNLGFKNFQWQRSFYDHIIRNKQSLIKIREYIQNNPAKWHLDKYNCENQYE</sequence>
<dbReference type="SUPFAM" id="SSF143422">
    <property type="entry name" value="Transposase IS200-like"/>
    <property type="match status" value="1"/>
</dbReference>
<protein>
    <submittedName>
        <fullName evidence="2">Transposase</fullName>
    </submittedName>
</protein>
<dbReference type="OrthoDB" id="9791101at2"/>
<dbReference type="GO" id="GO:0006313">
    <property type="term" value="P:DNA transposition"/>
    <property type="evidence" value="ECO:0007669"/>
    <property type="project" value="InterPro"/>
</dbReference>
<dbReference type="EMBL" id="CP022375">
    <property type="protein sequence ID" value="AXH29695.1"/>
    <property type="molecule type" value="Genomic_DNA"/>
</dbReference>
<dbReference type="Gene3D" id="3.30.70.1290">
    <property type="entry name" value="Transposase IS200-like"/>
    <property type="match status" value="1"/>
</dbReference>
<dbReference type="RefSeq" id="WP_071628970.1">
    <property type="nucleotide sequence ID" value="NZ_CP022375.1"/>
</dbReference>
<dbReference type="InterPro" id="IPR052715">
    <property type="entry name" value="RAYT_transposase"/>
</dbReference>